<sequence length="88" mass="10005">MLNMKICEICGSILEECGTCLFNVPEDKAPCLADYEAMARGEMSHAEHQIVVGRWALHNTELQSQKTLIKMREFADSAWGKKVKIFKM</sequence>
<gene>
    <name evidence="1" type="ORF">S2091_2872</name>
</gene>
<name>A0A2S9GXP4_9BURK</name>
<comment type="caution">
    <text evidence="1">The sequence shown here is derived from an EMBL/GenBank/DDBJ whole genome shotgun (WGS) entry which is preliminary data.</text>
</comment>
<protein>
    <submittedName>
        <fullName evidence="1">Uncharacterized protein</fullName>
    </submittedName>
</protein>
<organism evidence="1 2">
    <name type="scientific">Solimicrobium silvestre</name>
    <dbReference type="NCBI Taxonomy" id="2099400"/>
    <lineage>
        <taxon>Bacteria</taxon>
        <taxon>Pseudomonadati</taxon>
        <taxon>Pseudomonadota</taxon>
        <taxon>Betaproteobacteria</taxon>
        <taxon>Burkholderiales</taxon>
        <taxon>Oxalobacteraceae</taxon>
        <taxon>Solimicrobium</taxon>
    </lineage>
</organism>
<reference evidence="1 2" key="1">
    <citation type="submission" date="2018-02" db="EMBL/GenBank/DDBJ databases">
        <title>Solimicrobium silvestre gen. nov., sp. nov., isolated from alpine forest soil.</title>
        <authorList>
            <person name="Margesin R."/>
            <person name="Albuquerque L."/>
            <person name="Zhang D.-C."/>
            <person name="Froufe H.J.C."/>
            <person name="Severino R."/>
            <person name="Roxo I."/>
            <person name="Egas C."/>
            <person name="Da Costa M.S."/>
        </authorList>
    </citation>
    <scope>NUCLEOTIDE SEQUENCE [LARGE SCALE GENOMIC DNA]</scope>
    <source>
        <strain evidence="1 2">S20-91</strain>
    </source>
</reference>
<dbReference type="AlphaFoldDB" id="A0A2S9GXP4"/>
<proteinExistence type="predicted"/>
<accession>A0A2S9GXP4</accession>
<keyword evidence="2" id="KW-1185">Reference proteome</keyword>
<evidence type="ECO:0000313" key="1">
    <source>
        <dbReference type="EMBL" id="PRC92497.1"/>
    </source>
</evidence>
<dbReference type="EMBL" id="PUGF01000013">
    <property type="protein sequence ID" value="PRC92497.1"/>
    <property type="molecule type" value="Genomic_DNA"/>
</dbReference>
<dbReference type="Proteomes" id="UP000237839">
    <property type="component" value="Unassembled WGS sequence"/>
</dbReference>
<evidence type="ECO:0000313" key="2">
    <source>
        <dbReference type="Proteomes" id="UP000237839"/>
    </source>
</evidence>